<evidence type="ECO:0000259" key="4">
    <source>
        <dbReference type="SMART" id="SM00822"/>
    </source>
</evidence>
<dbReference type="Pfam" id="PF00106">
    <property type="entry name" value="adh_short"/>
    <property type="match status" value="1"/>
</dbReference>
<sequence>MTRIDPRGAVVVITGAGRGIGAATALRYAALGAGVVAVDIDESAAKDTATACRGSAFRCNVADPAAVAELADQIGPVDILVNNAGVGVGGPFLETTLDDWAWLRSINLDGVVNCCHIFGAGMVARRHGHVVNIASGAGYLPNRRMATYCASKSAVIMLSRCLRADWAAHRVGVSVICPGVINTGIHTRSRLRGSAIAEQDWIAKAFGYSHDPDVVAKSVVAAVAHNRGLVSSGFEVRLAYQMMRALPGPVVDLVARV</sequence>
<accession>A0A5N0EDT0</accession>
<dbReference type="Proteomes" id="UP000323876">
    <property type="component" value="Unassembled WGS sequence"/>
</dbReference>
<evidence type="ECO:0000256" key="1">
    <source>
        <dbReference type="ARBA" id="ARBA00006484"/>
    </source>
</evidence>
<evidence type="ECO:0000256" key="3">
    <source>
        <dbReference type="RuleBase" id="RU000363"/>
    </source>
</evidence>
<dbReference type="InterPro" id="IPR036291">
    <property type="entry name" value="NAD(P)-bd_dom_sf"/>
</dbReference>
<proteinExistence type="inferred from homology"/>
<organism evidence="5 6">
    <name type="scientific">Nocardia colli</name>
    <dbReference type="NCBI Taxonomy" id="2545717"/>
    <lineage>
        <taxon>Bacteria</taxon>
        <taxon>Bacillati</taxon>
        <taxon>Actinomycetota</taxon>
        <taxon>Actinomycetes</taxon>
        <taxon>Mycobacteriales</taxon>
        <taxon>Nocardiaceae</taxon>
        <taxon>Nocardia</taxon>
    </lineage>
</organism>
<dbReference type="SUPFAM" id="SSF51735">
    <property type="entry name" value="NAD(P)-binding Rossmann-fold domains"/>
    <property type="match status" value="1"/>
</dbReference>
<evidence type="ECO:0000256" key="2">
    <source>
        <dbReference type="ARBA" id="ARBA00023002"/>
    </source>
</evidence>
<reference evidence="5 6" key="1">
    <citation type="submission" date="2019-09" db="EMBL/GenBank/DDBJ databases">
        <authorList>
            <person name="Wang X."/>
        </authorList>
    </citation>
    <scope>NUCLEOTIDE SEQUENCE [LARGE SCALE GENOMIC DNA]</scope>
    <source>
        <strain evidence="5 6">CICC 11023</strain>
    </source>
</reference>
<dbReference type="InterPro" id="IPR020904">
    <property type="entry name" value="Sc_DH/Rdtase_CS"/>
</dbReference>
<feature type="domain" description="Ketoreductase" evidence="4">
    <location>
        <begin position="9"/>
        <end position="199"/>
    </location>
</feature>
<dbReference type="PROSITE" id="PS00061">
    <property type="entry name" value="ADH_SHORT"/>
    <property type="match status" value="1"/>
</dbReference>
<dbReference type="SMART" id="SM00822">
    <property type="entry name" value="PKS_KR"/>
    <property type="match status" value="1"/>
</dbReference>
<dbReference type="PRINTS" id="PR00081">
    <property type="entry name" value="GDHRDH"/>
</dbReference>
<dbReference type="AlphaFoldDB" id="A0A5N0EDT0"/>
<dbReference type="CDD" id="cd05233">
    <property type="entry name" value="SDR_c"/>
    <property type="match status" value="1"/>
</dbReference>
<dbReference type="GO" id="GO:0016020">
    <property type="term" value="C:membrane"/>
    <property type="evidence" value="ECO:0007669"/>
    <property type="project" value="TreeGrafter"/>
</dbReference>
<dbReference type="GO" id="GO:0016491">
    <property type="term" value="F:oxidoreductase activity"/>
    <property type="evidence" value="ECO:0007669"/>
    <property type="project" value="UniProtKB-KW"/>
</dbReference>
<evidence type="ECO:0000313" key="5">
    <source>
        <dbReference type="EMBL" id="KAA8887093.1"/>
    </source>
</evidence>
<dbReference type="PANTHER" id="PTHR44196">
    <property type="entry name" value="DEHYDROGENASE/REDUCTASE SDR FAMILY MEMBER 7B"/>
    <property type="match status" value="1"/>
</dbReference>
<dbReference type="RefSeq" id="WP_150403424.1">
    <property type="nucleotide sequence ID" value="NZ_VXLC01000008.1"/>
</dbReference>
<keyword evidence="2" id="KW-0560">Oxidoreductase</keyword>
<protein>
    <submittedName>
        <fullName evidence="5">SDR family NAD(P)-dependent oxidoreductase</fullName>
    </submittedName>
</protein>
<dbReference type="Gene3D" id="3.40.50.720">
    <property type="entry name" value="NAD(P)-binding Rossmann-like Domain"/>
    <property type="match status" value="1"/>
</dbReference>
<keyword evidence="6" id="KW-1185">Reference proteome</keyword>
<dbReference type="PRINTS" id="PR00080">
    <property type="entry name" value="SDRFAMILY"/>
</dbReference>
<comment type="similarity">
    <text evidence="1 3">Belongs to the short-chain dehydrogenases/reductases (SDR) family.</text>
</comment>
<evidence type="ECO:0000313" key="6">
    <source>
        <dbReference type="Proteomes" id="UP000323876"/>
    </source>
</evidence>
<dbReference type="InterPro" id="IPR002347">
    <property type="entry name" value="SDR_fam"/>
</dbReference>
<dbReference type="PANTHER" id="PTHR44196:SF1">
    <property type="entry name" value="DEHYDROGENASE_REDUCTASE SDR FAMILY MEMBER 7B"/>
    <property type="match status" value="1"/>
</dbReference>
<comment type="caution">
    <text evidence="5">The sequence shown here is derived from an EMBL/GenBank/DDBJ whole genome shotgun (WGS) entry which is preliminary data.</text>
</comment>
<dbReference type="InterPro" id="IPR057326">
    <property type="entry name" value="KR_dom"/>
</dbReference>
<name>A0A5N0EDT0_9NOCA</name>
<dbReference type="EMBL" id="VXLC01000008">
    <property type="protein sequence ID" value="KAA8887093.1"/>
    <property type="molecule type" value="Genomic_DNA"/>
</dbReference>
<dbReference type="OrthoDB" id="9775296at2"/>
<gene>
    <name evidence="5" type="ORF">F3087_19450</name>
</gene>